<name>A0A974C3V3_XENLA</name>
<evidence type="ECO:0000256" key="1">
    <source>
        <dbReference type="SAM" id="MobiDB-lite"/>
    </source>
</evidence>
<dbReference type="AlphaFoldDB" id="A0A974C3V3"/>
<feature type="region of interest" description="Disordered" evidence="1">
    <location>
        <begin position="1"/>
        <end position="56"/>
    </location>
</feature>
<evidence type="ECO:0000313" key="3">
    <source>
        <dbReference type="Proteomes" id="UP000694892"/>
    </source>
</evidence>
<dbReference type="EMBL" id="CM004481">
    <property type="protein sequence ID" value="OCT65736.1"/>
    <property type="molecule type" value="Genomic_DNA"/>
</dbReference>
<sequence>MRHGSRIRMHSGSRHHSRHCSESFGSTGFAVGSRERSPTGISMVSTRGPEAGAPAGGAETAIHLATGDAEGEQQGKAHPHTTLGLVPASPIVTAVCTVHTTAPRHIATLEAQDHAA</sequence>
<evidence type="ECO:0000313" key="2">
    <source>
        <dbReference type="EMBL" id="OCT65736.1"/>
    </source>
</evidence>
<proteinExistence type="predicted"/>
<organism evidence="2 3">
    <name type="scientific">Xenopus laevis</name>
    <name type="common">African clawed frog</name>
    <dbReference type="NCBI Taxonomy" id="8355"/>
    <lineage>
        <taxon>Eukaryota</taxon>
        <taxon>Metazoa</taxon>
        <taxon>Chordata</taxon>
        <taxon>Craniata</taxon>
        <taxon>Vertebrata</taxon>
        <taxon>Euteleostomi</taxon>
        <taxon>Amphibia</taxon>
        <taxon>Batrachia</taxon>
        <taxon>Anura</taxon>
        <taxon>Pipoidea</taxon>
        <taxon>Pipidae</taxon>
        <taxon>Xenopodinae</taxon>
        <taxon>Xenopus</taxon>
        <taxon>Xenopus</taxon>
    </lineage>
</organism>
<reference evidence="3" key="1">
    <citation type="journal article" date="2016" name="Nature">
        <title>Genome evolution in the allotetraploid frog Xenopus laevis.</title>
        <authorList>
            <person name="Session A.M."/>
            <person name="Uno Y."/>
            <person name="Kwon T."/>
            <person name="Chapman J.A."/>
            <person name="Toyoda A."/>
            <person name="Takahashi S."/>
            <person name="Fukui A."/>
            <person name="Hikosaka A."/>
            <person name="Suzuki A."/>
            <person name="Kondo M."/>
            <person name="van Heeringen S.J."/>
            <person name="Quigley I."/>
            <person name="Heinz S."/>
            <person name="Ogino H."/>
            <person name="Ochi H."/>
            <person name="Hellsten U."/>
            <person name="Lyons J.B."/>
            <person name="Simakov O."/>
            <person name="Putnam N."/>
            <person name="Stites J."/>
            <person name="Kuroki Y."/>
            <person name="Tanaka T."/>
            <person name="Michiue T."/>
            <person name="Watanabe M."/>
            <person name="Bogdanovic O."/>
            <person name="Lister R."/>
            <person name="Georgiou G."/>
            <person name="Paranjpe S.S."/>
            <person name="van Kruijsbergen I."/>
            <person name="Shu S."/>
            <person name="Carlson J."/>
            <person name="Kinoshita T."/>
            <person name="Ohta Y."/>
            <person name="Mawaribuchi S."/>
            <person name="Jenkins J."/>
            <person name="Grimwood J."/>
            <person name="Schmutz J."/>
            <person name="Mitros T."/>
            <person name="Mozaffari S.V."/>
            <person name="Suzuki Y."/>
            <person name="Haramoto Y."/>
            <person name="Yamamoto T.S."/>
            <person name="Takagi C."/>
            <person name="Heald R."/>
            <person name="Miller K."/>
            <person name="Haudenschild C."/>
            <person name="Kitzman J."/>
            <person name="Nakayama T."/>
            <person name="Izutsu Y."/>
            <person name="Robert J."/>
            <person name="Fortriede J."/>
            <person name="Burns K."/>
            <person name="Lotay V."/>
            <person name="Karimi K."/>
            <person name="Yasuoka Y."/>
            <person name="Dichmann D.S."/>
            <person name="Flajnik M.F."/>
            <person name="Houston D.W."/>
            <person name="Shendure J."/>
            <person name="DuPasquier L."/>
            <person name="Vize P.D."/>
            <person name="Zorn A.M."/>
            <person name="Ito M."/>
            <person name="Marcotte E.M."/>
            <person name="Wallingford J.B."/>
            <person name="Ito Y."/>
            <person name="Asashima M."/>
            <person name="Ueno N."/>
            <person name="Matsuda Y."/>
            <person name="Veenstra G.J."/>
            <person name="Fujiyama A."/>
            <person name="Harland R.M."/>
            <person name="Taira M."/>
            <person name="Rokhsar D.S."/>
        </authorList>
    </citation>
    <scope>NUCLEOTIDE SEQUENCE [LARGE SCALE GENOMIC DNA]</scope>
    <source>
        <strain evidence="3">J</strain>
    </source>
</reference>
<accession>A0A974C3V3</accession>
<gene>
    <name evidence="2" type="ORF">XELAEV_18041978mg</name>
</gene>
<feature type="compositionally biased region" description="Basic residues" evidence="1">
    <location>
        <begin position="1"/>
        <end position="18"/>
    </location>
</feature>
<protein>
    <submittedName>
        <fullName evidence="2">Uncharacterized protein</fullName>
    </submittedName>
</protein>
<dbReference type="Proteomes" id="UP000694892">
    <property type="component" value="Chromosome 8S"/>
</dbReference>